<gene>
    <name evidence="4" type="ORF">HNR21_000562</name>
</gene>
<evidence type="ECO:0000256" key="2">
    <source>
        <dbReference type="SAM" id="Phobius"/>
    </source>
</evidence>
<dbReference type="SUPFAM" id="SSF81324">
    <property type="entry name" value="Voltage-gated potassium channels"/>
    <property type="match status" value="1"/>
</dbReference>
<dbReference type="Proteomes" id="UP000539313">
    <property type="component" value="Unassembled WGS sequence"/>
</dbReference>
<evidence type="ECO:0000256" key="1">
    <source>
        <dbReference type="SAM" id="MobiDB-lite"/>
    </source>
</evidence>
<dbReference type="InterPro" id="IPR013099">
    <property type="entry name" value="K_chnl_dom"/>
</dbReference>
<name>A0A7W3R6U2_9ACTN</name>
<feature type="transmembrane region" description="Helical" evidence="2">
    <location>
        <begin position="61"/>
        <end position="87"/>
    </location>
</feature>
<feature type="domain" description="Potassium channel" evidence="3">
    <location>
        <begin position="90"/>
        <end position="156"/>
    </location>
</feature>
<dbReference type="RefSeq" id="WP_182703907.1">
    <property type="nucleotide sequence ID" value="NZ_JACJII010000001.1"/>
</dbReference>
<evidence type="ECO:0000313" key="4">
    <source>
        <dbReference type="EMBL" id="MBA9001680.1"/>
    </source>
</evidence>
<feature type="transmembrane region" description="Helical" evidence="2">
    <location>
        <begin position="108"/>
        <end position="127"/>
    </location>
</feature>
<dbReference type="EMBL" id="JACJII010000001">
    <property type="protein sequence ID" value="MBA9001680.1"/>
    <property type="molecule type" value="Genomic_DNA"/>
</dbReference>
<accession>A0A7W3R6U2</accession>
<keyword evidence="2" id="KW-0812">Transmembrane</keyword>
<reference evidence="4 5" key="1">
    <citation type="submission" date="2020-08" db="EMBL/GenBank/DDBJ databases">
        <title>Sequencing the genomes of 1000 actinobacteria strains.</title>
        <authorList>
            <person name="Klenk H.-P."/>
        </authorList>
    </citation>
    <scope>NUCLEOTIDE SEQUENCE [LARGE SCALE GENOMIC DNA]</scope>
    <source>
        <strain evidence="4 5">DSM 45823</strain>
    </source>
</reference>
<keyword evidence="2" id="KW-1133">Transmembrane helix</keyword>
<evidence type="ECO:0000313" key="5">
    <source>
        <dbReference type="Proteomes" id="UP000539313"/>
    </source>
</evidence>
<dbReference type="AlphaFoldDB" id="A0A7W3R6U2"/>
<dbReference type="Gene3D" id="1.10.287.70">
    <property type="match status" value="1"/>
</dbReference>
<protein>
    <recommendedName>
        <fullName evidence="3">Potassium channel domain-containing protein</fullName>
    </recommendedName>
</protein>
<feature type="region of interest" description="Disordered" evidence="1">
    <location>
        <begin position="338"/>
        <end position="362"/>
    </location>
</feature>
<proteinExistence type="predicted"/>
<feature type="transmembrane region" description="Helical" evidence="2">
    <location>
        <begin position="133"/>
        <end position="154"/>
    </location>
</feature>
<keyword evidence="5" id="KW-1185">Reference proteome</keyword>
<keyword evidence="2" id="KW-0472">Membrane</keyword>
<comment type="caution">
    <text evidence="4">The sequence shown here is derived from an EMBL/GenBank/DDBJ whole genome shotgun (WGS) entry which is preliminary data.</text>
</comment>
<organism evidence="4 5">
    <name type="scientific">Thermomonospora cellulosilytica</name>
    <dbReference type="NCBI Taxonomy" id="1411118"/>
    <lineage>
        <taxon>Bacteria</taxon>
        <taxon>Bacillati</taxon>
        <taxon>Actinomycetota</taxon>
        <taxon>Actinomycetes</taxon>
        <taxon>Streptosporangiales</taxon>
        <taxon>Thermomonosporaceae</taxon>
        <taxon>Thermomonospora</taxon>
    </lineage>
</organism>
<sequence>MGLVLALGCALMVLVACDAAVTILHSDAEGLLAGGIRRLVWRVTAPLNARLPRLGRHALGLAGPVIIVLTCTGWLTLLVVGLALAVWPMLAGEFAAQTDLGAPTFTDALYFAGGTVAVLGFGDLTPLSGRGQLVTLAGAAAGFTMFTGIATYAIEIVGGITARNRFTLAVYDDVRGGGGATMVAGDLAEAGPDEVRERCRAWADHLRALDEMVHRYPLVAFTYRSHRDEYDPEPALRHVAEATVAALVAAEREPALRTTAEALSSALARLQRTIAGTYLDKGVVRRITDPEPTEEDRAAVARIDRLLSDRLGREGPKAEHRSATETVHRCRAFLAGLHQWSRTPTPPHEWDGRGGVRPGRPG</sequence>
<evidence type="ECO:0000259" key="3">
    <source>
        <dbReference type="Pfam" id="PF07885"/>
    </source>
</evidence>
<dbReference type="Pfam" id="PF07885">
    <property type="entry name" value="Ion_trans_2"/>
    <property type="match status" value="1"/>
</dbReference>